<feature type="region of interest" description="Disordered" evidence="1">
    <location>
        <begin position="106"/>
        <end position="125"/>
    </location>
</feature>
<evidence type="ECO:0000256" key="1">
    <source>
        <dbReference type="SAM" id="MobiDB-lite"/>
    </source>
</evidence>
<name>A0A9P0AFK4_BEMTA</name>
<feature type="region of interest" description="Disordered" evidence="1">
    <location>
        <begin position="38"/>
        <end position="78"/>
    </location>
</feature>
<evidence type="ECO:0000313" key="3">
    <source>
        <dbReference type="Proteomes" id="UP001152759"/>
    </source>
</evidence>
<dbReference type="EMBL" id="OU963867">
    <property type="protein sequence ID" value="CAH0392086.1"/>
    <property type="molecule type" value="Genomic_DNA"/>
</dbReference>
<dbReference type="Proteomes" id="UP001152759">
    <property type="component" value="Chromosome 6"/>
</dbReference>
<proteinExistence type="predicted"/>
<organism evidence="2 3">
    <name type="scientific">Bemisia tabaci</name>
    <name type="common">Sweetpotato whitefly</name>
    <name type="synonym">Aleurodes tabaci</name>
    <dbReference type="NCBI Taxonomy" id="7038"/>
    <lineage>
        <taxon>Eukaryota</taxon>
        <taxon>Metazoa</taxon>
        <taxon>Ecdysozoa</taxon>
        <taxon>Arthropoda</taxon>
        <taxon>Hexapoda</taxon>
        <taxon>Insecta</taxon>
        <taxon>Pterygota</taxon>
        <taxon>Neoptera</taxon>
        <taxon>Paraneoptera</taxon>
        <taxon>Hemiptera</taxon>
        <taxon>Sternorrhyncha</taxon>
        <taxon>Aleyrodoidea</taxon>
        <taxon>Aleyrodidae</taxon>
        <taxon>Aleyrodinae</taxon>
        <taxon>Bemisia</taxon>
    </lineage>
</organism>
<dbReference type="AlphaFoldDB" id="A0A9P0AFK4"/>
<keyword evidence="3" id="KW-1185">Reference proteome</keyword>
<protein>
    <submittedName>
        <fullName evidence="2">Uncharacterized protein</fullName>
    </submittedName>
</protein>
<accession>A0A9P0AFK4</accession>
<evidence type="ECO:0000313" key="2">
    <source>
        <dbReference type="EMBL" id="CAH0392086.1"/>
    </source>
</evidence>
<reference evidence="2" key="1">
    <citation type="submission" date="2021-12" db="EMBL/GenBank/DDBJ databases">
        <authorList>
            <person name="King R."/>
        </authorList>
    </citation>
    <scope>NUCLEOTIDE SEQUENCE</scope>
</reference>
<gene>
    <name evidence="2" type="ORF">BEMITA_LOCUS10643</name>
</gene>
<sequence>MPCPRKFYPSEISHQKRMIIANNPSFNFDQRLAARNYLPAGNPAGKPLPVSELMSVGTPIESKKQQQQTSSLHDDLSSNLRRQDEEFLKGLPEVLKGLVTAEQKSLSLSLTKKGSTKNSSSKIER</sequence>